<feature type="domain" description="Secretion system C-terminal sorting" evidence="3">
    <location>
        <begin position="180"/>
        <end position="251"/>
    </location>
</feature>
<comment type="caution">
    <text evidence="4">The sequence shown here is derived from an EMBL/GenBank/DDBJ whole genome shotgun (WGS) entry which is preliminary data.</text>
</comment>
<evidence type="ECO:0000313" key="4">
    <source>
        <dbReference type="EMBL" id="RKS18466.1"/>
    </source>
</evidence>
<evidence type="ECO:0000256" key="2">
    <source>
        <dbReference type="SAM" id="SignalP"/>
    </source>
</evidence>
<name>A0A495LXJ9_9FLAO</name>
<evidence type="ECO:0000256" key="1">
    <source>
        <dbReference type="ARBA" id="ARBA00022729"/>
    </source>
</evidence>
<feature type="chain" id="PRO_5019840981" evidence="2">
    <location>
        <begin position="21"/>
        <end position="252"/>
    </location>
</feature>
<gene>
    <name evidence="4" type="ORF">CLV94_3276</name>
</gene>
<evidence type="ECO:0000313" key="5">
    <source>
        <dbReference type="Proteomes" id="UP000277579"/>
    </source>
</evidence>
<dbReference type="Proteomes" id="UP000277579">
    <property type="component" value="Unassembled WGS sequence"/>
</dbReference>
<dbReference type="OrthoDB" id="667194at2"/>
<evidence type="ECO:0000259" key="3">
    <source>
        <dbReference type="Pfam" id="PF18962"/>
    </source>
</evidence>
<dbReference type="NCBIfam" id="TIGR04183">
    <property type="entry name" value="Por_Secre_tail"/>
    <property type="match status" value="1"/>
</dbReference>
<proteinExistence type="predicted"/>
<protein>
    <submittedName>
        <fullName evidence="4">Putative secreted protein (Por secretion system target)</fullName>
    </submittedName>
</protein>
<dbReference type="EMBL" id="RBLC01000006">
    <property type="protein sequence ID" value="RKS18466.1"/>
    <property type="molecule type" value="Genomic_DNA"/>
</dbReference>
<dbReference type="Pfam" id="PF18962">
    <property type="entry name" value="Por_Secre_tail"/>
    <property type="match status" value="1"/>
</dbReference>
<reference evidence="4 5" key="1">
    <citation type="submission" date="2018-10" db="EMBL/GenBank/DDBJ databases">
        <title>Genomic Encyclopedia of Archaeal and Bacterial Type Strains, Phase II (KMG-II): from individual species to whole genera.</title>
        <authorList>
            <person name="Goeker M."/>
        </authorList>
    </citation>
    <scope>NUCLEOTIDE SEQUENCE [LARGE SCALE GENOMIC DNA]</scope>
    <source>
        <strain evidence="4 5">DSM 29537</strain>
    </source>
</reference>
<dbReference type="CDD" id="cd09631">
    <property type="entry name" value="DOMON_DOH"/>
    <property type="match status" value="1"/>
</dbReference>
<dbReference type="RefSeq" id="WP_121377552.1">
    <property type="nucleotide sequence ID" value="NZ_RBLC01000006.1"/>
</dbReference>
<sequence>MKKITLTFFAIVLMSFGLSAQTYSTGTVTFMTGFTAKIDVTSTLVTLNLVGPSTDWLSVSFNATSMDDNGSDVVIFDGTNMTDRTFNGTGVTPPLDSNQNWTVTSNTINAGVRTVVATRARDTGDSNDYTFTAAAQPLNLVWAHRPGSLAIGYHGSGNCGATVAAFSLGTEDFAVESFKIYPNPAKSFATLELPQSIAAGEVKIYDNLGRVVKAMSVSDSHTEINTSDWTTGAYMVVLRTEYGNATKTLVVE</sequence>
<feature type="signal peptide" evidence="2">
    <location>
        <begin position="1"/>
        <end position="20"/>
    </location>
</feature>
<dbReference type="InterPro" id="IPR045266">
    <property type="entry name" value="DOH_DOMON"/>
</dbReference>
<keyword evidence="1 2" id="KW-0732">Signal</keyword>
<dbReference type="AlphaFoldDB" id="A0A495LXJ9"/>
<organism evidence="4 5">
    <name type="scientific">Flavobacterium endophyticum</name>
    <dbReference type="NCBI Taxonomy" id="1540163"/>
    <lineage>
        <taxon>Bacteria</taxon>
        <taxon>Pseudomonadati</taxon>
        <taxon>Bacteroidota</taxon>
        <taxon>Flavobacteriia</taxon>
        <taxon>Flavobacteriales</taxon>
        <taxon>Flavobacteriaceae</taxon>
        <taxon>Flavobacterium</taxon>
    </lineage>
</organism>
<keyword evidence="5" id="KW-1185">Reference proteome</keyword>
<accession>A0A495LXJ9</accession>
<dbReference type="InterPro" id="IPR026444">
    <property type="entry name" value="Secre_tail"/>
</dbReference>